<feature type="domain" description="UvrD-like helicase C-terminal" evidence="11">
    <location>
        <begin position="317"/>
        <end position="572"/>
    </location>
</feature>
<evidence type="ECO:0000256" key="9">
    <source>
        <dbReference type="PROSITE-ProRule" id="PRU00560"/>
    </source>
</evidence>
<evidence type="ECO:0000256" key="3">
    <source>
        <dbReference type="ARBA" id="ARBA00022806"/>
    </source>
</evidence>
<dbReference type="InterPro" id="IPR000212">
    <property type="entry name" value="DNA_helicase_UvrD/REP"/>
</dbReference>
<keyword evidence="2 9" id="KW-0378">Hydrolase</keyword>
<feature type="binding site" evidence="9">
    <location>
        <begin position="52"/>
        <end position="59"/>
    </location>
    <ligand>
        <name>ATP</name>
        <dbReference type="ChEBI" id="CHEBI:30616"/>
    </ligand>
</feature>
<evidence type="ECO:0000256" key="7">
    <source>
        <dbReference type="ARBA" id="ARBA00034808"/>
    </source>
</evidence>
<dbReference type="PROSITE" id="PS51217">
    <property type="entry name" value="UVRD_HELICASE_CTER"/>
    <property type="match status" value="1"/>
</dbReference>
<sequence>MSQLDTFGELGERRRPLVTLIMPESWQPVGIDGLEPNASAALMHEGNAAVVAGPGAGKTELLAQRAAYLLQTGICPWPQRILAISFKRDAAANLGRRVTSRVPEHASRFVSMTFDAFTKSLVDRFASALPASWAMHDGYKIDFPTERNVEGFLANIGPAAPLDIRADVMRIRATKFIASTVGGWDLPIEMPDSEAGDATEYAALQWWRARYLGRAPAELDFVMINRLAELLVRSAPQLRRALRITYPYIFVDEFQDTTSAQFSFLASVFADGPMVTAVGDSKQRIMGWAGALPHALKRFAQKFDATSFPLMWNFRSSAGLVQMQHVIATHLEPSTAPAISKTDADLDGNPAEVWTFSSVNREAAFIAEWIATDIAKSGRRPADFALLARQKIATFEARFRIELARYGIQVRNDDELVDTIRLQDLLKHEVARLILGLLRLADQPRGLPTVWQEVLNTLYRVHGAAGDEVAQRRVGDDLTAVTTAMRSWLASNPSTSTSAREILEQLLSLLDVGALHRYVRTTMPDEALRTVIRAFWARLDKVLPNSASWADVLEKFECADAVVLLTAHRSKGLEYHTVFFMGLDDDQWWAHGRDPVESTSTFFVGVSRAAQRVILTTTSPHARTGRIATFFELLDEAAVPEFDRG</sequence>
<dbReference type="GO" id="GO:0016787">
    <property type="term" value="F:hydrolase activity"/>
    <property type="evidence" value="ECO:0007669"/>
    <property type="project" value="UniProtKB-UniRule"/>
</dbReference>
<accession>A0AAE3VZL8</accession>
<dbReference type="GO" id="GO:0043138">
    <property type="term" value="F:3'-5' DNA helicase activity"/>
    <property type="evidence" value="ECO:0007669"/>
    <property type="project" value="UniProtKB-EC"/>
</dbReference>
<feature type="domain" description="UvrD-like helicase ATP-binding" evidence="10">
    <location>
        <begin position="31"/>
        <end position="317"/>
    </location>
</feature>
<dbReference type="GO" id="GO:0000725">
    <property type="term" value="P:recombinational repair"/>
    <property type="evidence" value="ECO:0007669"/>
    <property type="project" value="TreeGrafter"/>
</dbReference>
<dbReference type="PROSITE" id="PS51198">
    <property type="entry name" value="UVRD_HELICASE_ATP_BIND"/>
    <property type="match status" value="1"/>
</dbReference>
<evidence type="ECO:0000256" key="2">
    <source>
        <dbReference type="ARBA" id="ARBA00022801"/>
    </source>
</evidence>
<dbReference type="Gene3D" id="3.40.50.300">
    <property type="entry name" value="P-loop containing nucleotide triphosphate hydrolases"/>
    <property type="match status" value="4"/>
</dbReference>
<evidence type="ECO:0000313" key="13">
    <source>
        <dbReference type="Proteomes" id="UP001240236"/>
    </source>
</evidence>
<keyword evidence="13" id="KW-1185">Reference proteome</keyword>
<dbReference type="AlphaFoldDB" id="A0AAE3VZL8"/>
<keyword evidence="1 9" id="KW-0547">Nucleotide-binding</keyword>
<evidence type="ECO:0000259" key="11">
    <source>
        <dbReference type="PROSITE" id="PS51217"/>
    </source>
</evidence>
<comment type="catalytic activity">
    <reaction evidence="6">
        <text>Couples ATP hydrolysis with the unwinding of duplex DNA by translocating in the 3'-5' direction.</text>
        <dbReference type="EC" id="5.6.2.4"/>
    </reaction>
</comment>
<comment type="caution">
    <text evidence="12">The sequence shown here is derived from an EMBL/GenBank/DDBJ whole genome shotgun (WGS) entry which is preliminary data.</text>
</comment>
<dbReference type="PANTHER" id="PTHR11070:SF2">
    <property type="entry name" value="ATP-DEPENDENT DNA HELICASE SRS2"/>
    <property type="match status" value="1"/>
</dbReference>
<evidence type="ECO:0000256" key="1">
    <source>
        <dbReference type="ARBA" id="ARBA00022741"/>
    </source>
</evidence>
<keyword evidence="3 9" id="KW-0347">Helicase</keyword>
<gene>
    <name evidence="12" type="ORF">J2S42_003577</name>
</gene>
<evidence type="ECO:0000256" key="8">
    <source>
        <dbReference type="ARBA" id="ARBA00048988"/>
    </source>
</evidence>
<dbReference type="GO" id="GO:0005524">
    <property type="term" value="F:ATP binding"/>
    <property type="evidence" value="ECO:0007669"/>
    <property type="project" value="UniProtKB-UniRule"/>
</dbReference>
<dbReference type="RefSeq" id="WP_307240577.1">
    <property type="nucleotide sequence ID" value="NZ_JAUSUZ010000001.1"/>
</dbReference>
<dbReference type="SUPFAM" id="SSF52540">
    <property type="entry name" value="P-loop containing nucleoside triphosphate hydrolases"/>
    <property type="match status" value="1"/>
</dbReference>
<name>A0AAE3VZL8_9ACTN</name>
<dbReference type="EC" id="5.6.2.4" evidence="7"/>
<organism evidence="12 13">
    <name type="scientific">Catenuloplanes indicus</name>
    <dbReference type="NCBI Taxonomy" id="137267"/>
    <lineage>
        <taxon>Bacteria</taxon>
        <taxon>Bacillati</taxon>
        <taxon>Actinomycetota</taxon>
        <taxon>Actinomycetes</taxon>
        <taxon>Micromonosporales</taxon>
        <taxon>Micromonosporaceae</taxon>
        <taxon>Catenuloplanes</taxon>
    </lineage>
</organism>
<dbReference type="EMBL" id="JAUSUZ010000001">
    <property type="protein sequence ID" value="MDQ0366908.1"/>
    <property type="molecule type" value="Genomic_DNA"/>
</dbReference>
<evidence type="ECO:0000313" key="12">
    <source>
        <dbReference type="EMBL" id="MDQ0366908.1"/>
    </source>
</evidence>
<dbReference type="Pfam" id="PF00580">
    <property type="entry name" value="UvrD-helicase"/>
    <property type="match status" value="1"/>
</dbReference>
<dbReference type="Pfam" id="PF13361">
    <property type="entry name" value="UvrD_C"/>
    <property type="match status" value="1"/>
</dbReference>
<dbReference type="Proteomes" id="UP001240236">
    <property type="component" value="Unassembled WGS sequence"/>
</dbReference>
<dbReference type="CDD" id="cd17932">
    <property type="entry name" value="DEXQc_UvrD"/>
    <property type="match status" value="1"/>
</dbReference>
<reference evidence="12 13" key="1">
    <citation type="submission" date="2023-07" db="EMBL/GenBank/DDBJ databases">
        <title>Sequencing the genomes of 1000 actinobacteria strains.</title>
        <authorList>
            <person name="Klenk H.-P."/>
        </authorList>
    </citation>
    <scope>NUCLEOTIDE SEQUENCE [LARGE SCALE GENOMIC DNA]</scope>
    <source>
        <strain evidence="12 13">DSM 44709</strain>
    </source>
</reference>
<proteinExistence type="predicted"/>
<comment type="catalytic activity">
    <reaction evidence="8">
        <text>ATP + H2O = ADP + phosphate + H(+)</text>
        <dbReference type="Rhea" id="RHEA:13065"/>
        <dbReference type="ChEBI" id="CHEBI:15377"/>
        <dbReference type="ChEBI" id="CHEBI:15378"/>
        <dbReference type="ChEBI" id="CHEBI:30616"/>
        <dbReference type="ChEBI" id="CHEBI:43474"/>
        <dbReference type="ChEBI" id="CHEBI:456216"/>
        <dbReference type="EC" id="5.6.2.4"/>
    </reaction>
</comment>
<evidence type="ECO:0000256" key="5">
    <source>
        <dbReference type="ARBA" id="ARBA00023235"/>
    </source>
</evidence>
<protein>
    <recommendedName>
        <fullName evidence="7">DNA 3'-5' helicase</fullName>
        <ecNumber evidence="7">5.6.2.4</ecNumber>
    </recommendedName>
</protein>
<dbReference type="InterPro" id="IPR014017">
    <property type="entry name" value="DNA_helicase_UvrD-like_C"/>
</dbReference>
<evidence type="ECO:0000256" key="4">
    <source>
        <dbReference type="ARBA" id="ARBA00022840"/>
    </source>
</evidence>
<keyword evidence="4 9" id="KW-0067">ATP-binding</keyword>
<keyword evidence="5" id="KW-0413">Isomerase</keyword>
<dbReference type="GO" id="GO:0003677">
    <property type="term" value="F:DNA binding"/>
    <property type="evidence" value="ECO:0007669"/>
    <property type="project" value="InterPro"/>
</dbReference>
<evidence type="ECO:0000256" key="6">
    <source>
        <dbReference type="ARBA" id="ARBA00034617"/>
    </source>
</evidence>
<dbReference type="PANTHER" id="PTHR11070">
    <property type="entry name" value="UVRD / RECB / PCRA DNA HELICASE FAMILY MEMBER"/>
    <property type="match status" value="1"/>
</dbReference>
<dbReference type="InterPro" id="IPR027417">
    <property type="entry name" value="P-loop_NTPase"/>
</dbReference>
<dbReference type="InterPro" id="IPR014016">
    <property type="entry name" value="UvrD-like_ATP-bd"/>
</dbReference>
<evidence type="ECO:0000259" key="10">
    <source>
        <dbReference type="PROSITE" id="PS51198"/>
    </source>
</evidence>